<feature type="transmembrane region" description="Helical" evidence="2">
    <location>
        <begin position="924"/>
        <end position="944"/>
    </location>
</feature>
<comment type="caution">
    <text evidence="4">The sequence shown here is derived from an EMBL/GenBank/DDBJ whole genome shotgun (WGS) entry which is preliminary data.</text>
</comment>
<feature type="transmembrane region" description="Helical" evidence="2">
    <location>
        <begin position="733"/>
        <end position="754"/>
    </location>
</feature>
<dbReference type="STRING" id="1302272.FC96_GL002383"/>
<feature type="region of interest" description="Disordered" evidence="1">
    <location>
        <begin position="307"/>
        <end position="398"/>
    </location>
</feature>
<dbReference type="InterPro" id="IPR052881">
    <property type="entry name" value="Keratinocyte_PR"/>
</dbReference>
<feature type="compositionally biased region" description="Low complexity" evidence="1">
    <location>
        <begin position="205"/>
        <end position="247"/>
    </location>
</feature>
<dbReference type="Proteomes" id="UP000050911">
    <property type="component" value="Unassembled WGS sequence"/>
</dbReference>
<dbReference type="EMBL" id="AZCX01000007">
    <property type="protein sequence ID" value="KRK47659.1"/>
    <property type="molecule type" value="Genomic_DNA"/>
</dbReference>
<feature type="compositionally biased region" description="Low complexity" evidence="1">
    <location>
        <begin position="413"/>
        <end position="425"/>
    </location>
</feature>
<name>A0A0R1HMU5_9LACO</name>
<feature type="signal peptide" evidence="3">
    <location>
        <begin position="1"/>
        <end position="27"/>
    </location>
</feature>
<dbReference type="PANTHER" id="PTHR48138:SF2">
    <property type="entry name" value="KERATINOCYTE PROLINE-RICH PROTEIN"/>
    <property type="match status" value="1"/>
</dbReference>
<dbReference type="PANTHER" id="PTHR48138">
    <property type="entry name" value="KERATINOCYTE PROLINE-RICH PROTEIN-RELATED"/>
    <property type="match status" value="1"/>
</dbReference>
<dbReference type="AlphaFoldDB" id="A0A0R1HMU5"/>
<dbReference type="OrthoDB" id="2256561at2"/>
<feature type="compositionally biased region" description="Low complexity" evidence="1">
    <location>
        <begin position="312"/>
        <end position="398"/>
    </location>
</feature>
<feature type="compositionally biased region" description="Polar residues" evidence="1">
    <location>
        <begin position="426"/>
        <end position="438"/>
    </location>
</feature>
<proteinExistence type="predicted"/>
<feature type="compositionally biased region" description="Low complexity" evidence="1">
    <location>
        <begin position="443"/>
        <end position="475"/>
    </location>
</feature>
<keyword evidence="5" id="KW-1185">Reference proteome</keyword>
<feature type="transmembrane region" description="Helical" evidence="2">
    <location>
        <begin position="1000"/>
        <end position="1022"/>
    </location>
</feature>
<accession>A0A0R1HMU5</accession>
<keyword evidence="3" id="KW-0732">Signal</keyword>
<evidence type="ECO:0000256" key="3">
    <source>
        <dbReference type="SAM" id="SignalP"/>
    </source>
</evidence>
<protein>
    <submittedName>
        <fullName evidence="4">Uncharacterized protein</fullName>
    </submittedName>
</protein>
<feature type="transmembrane region" description="Helical" evidence="2">
    <location>
        <begin position="704"/>
        <end position="726"/>
    </location>
</feature>
<feature type="transmembrane region" description="Helical" evidence="2">
    <location>
        <begin position="760"/>
        <end position="787"/>
    </location>
</feature>
<reference evidence="4 5" key="1">
    <citation type="journal article" date="2015" name="Genome Announc.">
        <title>Expanding the biotechnology potential of lactobacilli through comparative genomics of 213 strains and associated genera.</title>
        <authorList>
            <person name="Sun Z."/>
            <person name="Harris H.M."/>
            <person name="McCann A."/>
            <person name="Guo C."/>
            <person name="Argimon S."/>
            <person name="Zhang W."/>
            <person name="Yang X."/>
            <person name="Jeffery I.B."/>
            <person name="Cooney J.C."/>
            <person name="Kagawa T.F."/>
            <person name="Liu W."/>
            <person name="Song Y."/>
            <person name="Salvetti E."/>
            <person name="Wrobel A."/>
            <person name="Rasinkangas P."/>
            <person name="Parkhill J."/>
            <person name="Rea M.C."/>
            <person name="O'Sullivan O."/>
            <person name="Ritari J."/>
            <person name="Douillard F.P."/>
            <person name="Paul Ross R."/>
            <person name="Yang R."/>
            <person name="Briner A.E."/>
            <person name="Felis G.E."/>
            <person name="de Vos W.M."/>
            <person name="Barrangou R."/>
            <person name="Klaenhammer T.R."/>
            <person name="Caufield P.W."/>
            <person name="Cui Y."/>
            <person name="Zhang H."/>
            <person name="O'Toole P.W."/>
        </authorList>
    </citation>
    <scope>NUCLEOTIDE SEQUENCE [LARGE SCALE GENOMIC DNA]</scope>
    <source>
        <strain evidence="4 5">JCM 15530</strain>
    </source>
</reference>
<feature type="chain" id="PRO_5038683971" evidence="3">
    <location>
        <begin position="28"/>
        <end position="1241"/>
    </location>
</feature>
<keyword evidence="2" id="KW-0472">Membrane</keyword>
<dbReference type="PATRIC" id="fig|1302272.5.peg.2434"/>
<feature type="transmembrane region" description="Helical" evidence="2">
    <location>
        <begin position="676"/>
        <end position="698"/>
    </location>
</feature>
<feature type="compositionally biased region" description="Polar residues" evidence="1">
    <location>
        <begin position="476"/>
        <end position="487"/>
    </location>
</feature>
<gene>
    <name evidence="4" type="ORF">FC96_GL002383</name>
</gene>
<feature type="region of interest" description="Disordered" evidence="1">
    <location>
        <begin position="205"/>
        <end position="294"/>
    </location>
</feature>
<evidence type="ECO:0000256" key="2">
    <source>
        <dbReference type="SAM" id="Phobius"/>
    </source>
</evidence>
<organism evidence="4 5">
    <name type="scientific">Secundilactobacillus kimchicus JCM 15530</name>
    <dbReference type="NCBI Taxonomy" id="1302272"/>
    <lineage>
        <taxon>Bacteria</taxon>
        <taxon>Bacillati</taxon>
        <taxon>Bacillota</taxon>
        <taxon>Bacilli</taxon>
        <taxon>Lactobacillales</taxon>
        <taxon>Lactobacillaceae</taxon>
        <taxon>Secundilactobacillus</taxon>
    </lineage>
</organism>
<keyword evidence="2" id="KW-1133">Transmembrane helix</keyword>
<evidence type="ECO:0000313" key="4">
    <source>
        <dbReference type="EMBL" id="KRK47659.1"/>
    </source>
</evidence>
<feature type="region of interest" description="Disordered" evidence="1">
    <location>
        <begin position="413"/>
        <end position="487"/>
    </location>
</feature>
<dbReference type="RefSeq" id="WP_056942808.1">
    <property type="nucleotide sequence ID" value="NZ_AZCX01000007.1"/>
</dbReference>
<feature type="transmembrane region" description="Helical" evidence="2">
    <location>
        <begin position="1128"/>
        <end position="1151"/>
    </location>
</feature>
<feature type="compositionally biased region" description="Polar residues" evidence="1">
    <location>
        <begin position="248"/>
        <end position="294"/>
    </location>
</feature>
<sequence>MEKISKKTNKRLIVGVASVILMAPLMANSAVESWLGTVTTASASTSRTALDQVNLAARKAFAPERKVNQLVTSSIRKTHGVPVLNVTVRASKQNYVKKGDRITYRFSAKNVDLSQLKASSSKHLPFTYKKVNNRELQLTFNKALNRGQFAQAFAIPTRNVTSLTKVMASFDDHVLAIGHNRIQSRYVAPKVVETTTPTATTQAAQQTQETASQQQVTSTVTSTSTVQSHTAQRVGTTSETTPVAATTHQTKVTNQPSTTTKSVKVAPSSTTSVTAQGRATVSPQKSVERQVSAQDAYSAVMDRTTISVGDNAGSETGTSSATTTDSAATTATSVTDGTTASSQASTTSATTSATTTSTSSQGQTVDKSTDSTGSASTTTAPSASSTTTNDTTVTTVPTQTVKTAETTLKQYMTSADETTSDSTTTVANSQNTAVQTPAQEPVQETTATTDQTSQQQAVPTTATAASSTVSDQTQTGESSQTDSLSTQGEQLFETIRHQVMTKTASATSMEQAEITKALPWIWQNIAQRTTDALLDKGQVWQYQLQLSSGRMARISIDGRPMTTDTTSLDANMPALLKSLGDQSTPGMFDDAVDLDVLKESELYKVLTNLQTANSTGTNGLFSALSSWITHPQEMETLMTLSNPSKANEYAMTSGLFSLVGSVIQPIIGIGAVVLPVVLGATAVIGAVVASIGVALSGVLATAGLLIGGTIALLSIIPVTIAAVIVITHPIVTLAVLAGLAITAVAVTATVAAVATVSAAIVAGISALIAVPVALGVMSVLALPVFLAGHWLSDISTMNLTTTLRQLLKMAAPMTVNRLTTGHITLATTKVTLGNVMNSVMMVKPASFGLNANFIKATLPSLFAGLAAALSTKALSSELTTELGRGAVFNAAFRSTPFKTMMQVTHSVNAALTPGVTLGLGFSPLILAGVTFMLIALVPLAAFALKRMLAASRTLATMSQVMGQLLAGGRPTLKKAGLAESAVLAYIRRAGSLLATKFGPLGIRVMVGTTLLRVISLAMVVFGTPFKAIHLFNRLLRDTVFGTVNVLTDLIGFAMNGMTNTLHQVHNMIAPTVAVEVAAAEFGILQTANVKHLMGNLLGSLTRSIGEISSLTLAVTYLLAHVVQEQNPSAMAVAIVSLASFIILVVLAALAWRRLRQLAVLANHLTNYLGVRTAANGRQSSTLANSLGMSVVSFSRAKNVTVGAFTGDQPTVLSGDLTGGRFGIRARFMRQNFIALVNNSLG</sequence>
<keyword evidence="2" id="KW-0812">Transmembrane</keyword>
<feature type="transmembrane region" description="Helical" evidence="2">
    <location>
        <begin position="1104"/>
        <end position="1122"/>
    </location>
</feature>
<feature type="transmembrane region" description="Helical" evidence="2">
    <location>
        <begin position="649"/>
        <end position="669"/>
    </location>
</feature>
<evidence type="ECO:0000313" key="5">
    <source>
        <dbReference type="Proteomes" id="UP000050911"/>
    </source>
</evidence>
<evidence type="ECO:0000256" key="1">
    <source>
        <dbReference type="SAM" id="MobiDB-lite"/>
    </source>
</evidence>